<keyword evidence="5" id="KW-0560">Oxidoreductase</keyword>
<dbReference type="EMBL" id="MSFO01000001">
    <property type="protein sequence ID" value="PLB54726.1"/>
    <property type="molecule type" value="Genomic_DNA"/>
</dbReference>
<gene>
    <name evidence="8" type="ORF">P170DRAFT_442766</name>
</gene>
<evidence type="ECO:0000313" key="8">
    <source>
        <dbReference type="EMBL" id="PLB54726.1"/>
    </source>
</evidence>
<dbReference type="AlphaFoldDB" id="A0A2I2GPC7"/>
<keyword evidence="9" id="KW-1185">Reference proteome</keyword>
<name>A0A2I2GPC7_9EURO</name>
<dbReference type="RefSeq" id="XP_024710028.1">
    <property type="nucleotide sequence ID" value="XM_024850482.1"/>
</dbReference>
<dbReference type="OrthoDB" id="1470350at2759"/>
<dbReference type="GeneID" id="36558181"/>
<accession>A0A2I2GPC7</accession>
<dbReference type="SUPFAM" id="SSF48264">
    <property type="entry name" value="Cytochrome P450"/>
    <property type="match status" value="1"/>
</dbReference>
<keyword evidence="7" id="KW-0503">Monooxygenase</keyword>
<comment type="cofactor">
    <cofactor evidence="1">
        <name>heme</name>
        <dbReference type="ChEBI" id="CHEBI:30413"/>
    </cofactor>
</comment>
<evidence type="ECO:0000256" key="5">
    <source>
        <dbReference type="ARBA" id="ARBA00023002"/>
    </source>
</evidence>
<evidence type="ECO:0000256" key="2">
    <source>
        <dbReference type="ARBA" id="ARBA00010617"/>
    </source>
</evidence>
<dbReference type="InterPro" id="IPR001128">
    <property type="entry name" value="Cyt_P450"/>
</dbReference>
<dbReference type="GO" id="GO:0020037">
    <property type="term" value="F:heme binding"/>
    <property type="evidence" value="ECO:0007669"/>
    <property type="project" value="InterPro"/>
</dbReference>
<dbReference type="Pfam" id="PF00067">
    <property type="entry name" value="p450"/>
    <property type="match status" value="1"/>
</dbReference>
<dbReference type="Proteomes" id="UP000234275">
    <property type="component" value="Unassembled WGS sequence"/>
</dbReference>
<evidence type="ECO:0000256" key="7">
    <source>
        <dbReference type="ARBA" id="ARBA00023033"/>
    </source>
</evidence>
<dbReference type="InterPro" id="IPR036396">
    <property type="entry name" value="Cyt_P450_sf"/>
</dbReference>
<keyword evidence="3" id="KW-0349">Heme</keyword>
<dbReference type="STRING" id="1392250.A0A2I2GPC7"/>
<dbReference type="GO" id="GO:0016705">
    <property type="term" value="F:oxidoreductase activity, acting on paired donors, with incorporation or reduction of molecular oxygen"/>
    <property type="evidence" value="ECO:0007669"/>
    <property type="project" value="InterPro"/>
</dbReference>
<dbReference type="Gene3D" id="1.10.630.10">
    <property type="entry name" value="Cytochrome P450"/>
    <property type="match status" value="1"/>
</dbReference>
<organism evidence="8 9">
    <name type="scientific">Aspergillus steynii IBT 23096</name>
    <dbReference type="NCBI Taxonomy" id="1392250"/>
    <lineage>
        <taxon>Eukaryota</taxon>
        <taxon>Fungi</taxon>
        <taxon>Dikarya</taxon>
        <taxon>Ascomycota</taxon>
        <taxon>Pezizomycotina</taxon>
        <taxon>Eurotiomycetes</taxon>
        <taxon>Eurotiomycetidae</taxon>
        <taxon>Eurotiales</taxon>
        <taxon>Aspergillaceae</taxon>
        <taxon>Aspergillus</taxon>
        <taxon>Aspergillus subgen. Circumdati</taxon>
    </lineage>
</organism>
<evidence type="ECO:0000313" key="9">
    <source>
        <dbReference type="Proteomes" id="UP000234275"/>
    </source>
</evidence>
<dbReference type="GO" id="GO:0005506">
    <property type="term" value="F:iron ion binding"/>
    <property type="evidence" value="ECO:0007669"/>
    <property type="project" value="InterPro"/>
</dbReference>
<dbReference type="PANTHER" id="PTHR24305">
    <property type="entry name" value="CYTOCHROME P450"/>
    <property type="match status" value="1"/>
</dbReference>
<protein>
    <submittedName>
        <fullName evidence="8">Cytochrome P450</fullName>
    </submittedName>
</protein>
<evidence type="ECO:0000256" key="6">
    <source>
        <dbReference type="ARBA" id="ARBA00023004"/>
    </source>
</evidence>
<dbReference type="InterPro" id="IPR050121">
    <property type="entry name" value="Cytochrome_P450_monoxygenase"/>
</dbReference>
<evidence type="ECO:0000256" key="4">
    <source>
        <dbReference type="ARBA" id="ARBA00022723"/>
    </source>
</evidence>
<dbReference type="CDD" id="cd11058">
    <property type="entry name" value="CYP60B-like"/>
    <property type="match status" value="1"/>
</dbReference>
<evidence type="ECO:0000256" key="1">
    <source>
        <dbReference type="ARBA" id="ARBA00001971"/>
    </source>
</evidence>
<keyword evidence="4" id="KW-0479">Metal-binding</keyword>
<dbReference type="VEuPathDB" id="FungiDB:P170DRAFT_442766"/>
<sequence length="421" mass="47839">MSYSIIYNLFLSPLAPYPGPKLWAISNIPYLISITRGRSHIKILELHSQYGPALRVGPRELSFNSPQAFQDIYASRPGQPQFPKDPKFYASKLNRIDECVAGNLDDEAHTRQRRLLSREATIVYFVSLLVQRLRGQIKDEKHGAKVDMKAWFNFTTFDITGQIMFSEPFDCLQNSHLHPWIALIFDSVKGMTVLSAMNRFSMFRQLLEAVFPESLRRKMLRHFDYSSQKADRRLEKGSDHEDFMAVVSTHGVHEPGAKAIAGQLTMTRAELYANSSFISIAGSETTASLLCGCVYYLCKNRDCLDRLCREVRTEFSTDDQIVSPQCNRLTYLNAVIEESLRLYPPAAAGLPRLVPKEGAIVNGRFLPQDAFVFISSRIAIYPRSNNLQITVSGHQYATNHSAANFKLPEQFIPERWLGTDR</sequence>
<dbReference type="PANTHER" id="PTHR24305:SF210">
    <property type="entry name" value="CYTOCHROME P450 MONOOXYGENASE ASQL-RELATED"/>
    <property type="match status" value="1"/>
</dbReference>
<proteinExistence type="inferred from homology"/>
<comment type="similarity">
    <text evidence="2">Belongs to the cytochrome P450 family.</text>
</comment>
<reference evidence="8 9" key="1">
    <citation type="submission" date="2016-12" db="EMBL/GenBank/DDBJ databases">
        <title>The genomes of Aspergillus section Nigri reveals drivers in fungal speciation.</title>
        <authorList>
            <consortium name="DOE Joint Genome Institute"/>
            <person name="Vesth T.C."/>
            <person name="Nybo J."/>
            <person name="Theobald S."/>
            <person name="Brandl J."/>
            <person name="Frisvad J.C."/>
            <person name="Nielsen K.F."/>
            <person name="Lyhne E.K."/>
            <person name="Kogle M.E."/>
            <person name="Kuo A."/>
            <person name="Riley R."/>
            <person name="Clum A."/>
            <person name="Nolan M."/>
            <person name="Lipzen A."/>
            <person name="Salamov A."/>
            <person name="Henrissat B."/>
            <person name="Wiebenga A."/>
            <person name="De Vries R.P."/>
            <person name="Grigoriev I.V."/>
            <person name="Mortensen U.H."/>
            <person name="Andersen M.R."/>
            <person name="Baker S.E."/>
        </authorList>
    </citation>
    <scope>NUCLEOTIDE SEQUENCE [LARGE SCALE GENOMIC DNA]</scope>
    <source>
        <strain evidence="8 9">IBT 23096</strain>
    </source>
</reference>
<keyword evidence="6" id="KW-0408">Iron</keyword>
<comment type="caution">
    <text evidence="8">The sequence shown here is derived from an EMBL/GenBank/DDBJ whole genome shotgun (WGS) entry which is preliminary data.</text>
</comment>
<evidence type="ECO:0000256" key="3">
    <source>
        <dbReference type="ARBA" id="ARBA00022617"/>
    </source>
</evidence>
<dbReference type="GO" id="GO:0004497">
    <property type="term" value="F:monooxygenase activity"/>
    <property type="evidence" value="ECO:0007669"/>
    <property type="project" value="UniProtKB-KW"/>
</dbReference>